<accession>A0ABP8JJ47</accession>
<proteinExistence type="predicted"/>
<dbReference type="PANTHER" id="PTHR43162:SF1">
    <property type="entry name" value="PRESTALK A DIFFERENTIATION PROTEIN A"/>
    <property type="match status" value="1"/>
</dbReference>
<dbReference type="InterPro" id="IPR016040">
    <property type="entry name" value="NAD(P)-bd_dom"/>
</dbReference>
<dbReference type="SUPFAM" id="SSF51735">
    <property type="entry name" value="NAD(P)-binding Rossmann-fold domains"/>
    <property type="match status" value="1"/>
</dbReference>
<protein>
    <submittedName>
        <fullName evidence="2">SDR family oxidoreductase</fullName>
    </submittedName>
</protein>
<sequence length="295" mass="31075">MKTILVTSATGTIGRHVVPALARHGHRPLAFGRDPQRLAATHPGIQARVGDFGDPETLRAAMAGVDSVFLASPNTPDQVQHECAVIDAAAACGVRRIVKLSARGADETSPVAFWQWHAAIESHLERSGVPYVALRPGFSMANVLGHADQVRDHDILPAPALAAPVAMVHPADVAEVAAHLLATDPFPTERVLELTGPQAVTFTQLAELLTDVAARPIAYASGTDDQVRQSLDQRGVPAFVTDQILAIFDQLRTGAQAATTSAVTDVLGRPARPVGAFLAENAAAFKPARQTRSAS</sequence>
<dbReference type="Pfam" id="PF13460">
    <property type="entry name" value="NAD_binding_10"/>
    <property type="match status" value="1"/>
</dbReference>
<reference evidence="3" key="1">
    <citation type="journal article" date="2019" name="Int. J. Syst. Evol. Microbiol.">
        <title>The Global Catalogue of Microorganisms (GCM) 10K type strain sequencing project: providing services to taxonomists for standard genome sequencing and annotation.</title>
        <authorList>
            <consortium name="The Broad Institute Genomics Platform"/>
            <consortium name="The Broad Institute Genome Sequencing Center for Infectious Disease"/>
            <person name="Wu L."/>
            <person name="Ma J."/>
        </authorList>
    </citation>
    <scope>NUCLEOTIDE SEQUENCE [LARGE SCALE GENOMIC DNA]</scope>
    <source>
        <strain evidence="3">JCM 17738</strain>
    </source>
</reference>
<dbReference type="PANTHER" id="PTHR43162">
    <property type="match status" value="1"/>
</dbReference>
<name>A0ABP8JJ47_9MICO</name>
<feature type="domain" description="NAD(P)-binding" evidence="1">
    <location>
        <begin position="9"/>
        <end position="183"/>
    </location>
</feature>
<evidence type="ECO:0000313" key="2">
    <source>
        <dbReference type="EMBL" id="GAA4391699.1"/>
    </source>
</evidence>
<keyword evidence="3" id="KW-1185">Reference proteome</keyword>
<dbReference type="Gene3D" id="3.40.50.720">
    <property type="entry name" value="NAD(P)-binding Rossmann-like Domain"/>
    <property type="match status" value="1"/>
</dbReference>
<dbReference type="Gene3D" id="3.90.25.10">
    <property type="entry name" value="UDP-galactose 4-epimerase, domain 1"/>
    <property type="match status" value="1"/>
</dbReference>
<dbReference type="InterPro" id="IPR051604">
    <property type="entry name" value="Ergot_Alk_Oxidoreductase"/>
</dbReference>
<dbReference type="Proteomes" id="UP001500390">
    <property type="component" value="Unassembled WGS sequence"/>
</dbReference>
<gene>
    <name evidence="2" type="ORF">GCM10023153_10010</name>
</gene>
<dbReference type="RefSeq" id="WP_159901045.1">
    <property type="nucleotide sequence ID" value="NZ_BAABFX010000019.1"/>
</dbReference>
<organism evidence="2 3">
    <name type="scientific">Ornithinibacter aureus</name>
    <dbReference type="NCBI Taxonomy" id="622664"/>
    <lineage>
        <taxon>Bacteria</taxon>
        <taxon>Bacillati</taxon>
        <taxon>Actinomycetota</taxon>
        <taxon>Actinomycetes</taxon>
        <taxon>Micrococcales</taxon>
        <taxon>Intrasporangiaceae</taxon>
        <taxon>Ornithinibacter</taxon>
    </lineage>
</organism>
<dbReference type="InterPro" id="IPR036291">
    <property type="entry name" value="NAD(P)-bd_dom_sf"/>
</dbReference>
<evidence type="ECO:0000313" key="3">
    <source>
        <dbReference type="Proteomes" id="UP001500390"/>
    </source>
</evidence>
<comment type="caution">
    <text evidence="2">The sequence shown here is derived from an EMBL/GenBank/DDBJ whole genome shotgun (WGS) entry which is preliminary data.</text>
</comment>
<dbReference type="EMBL" id="BAABFX010000019">
    <property type="protein sequence ID" value="GAA4391699.1"/>
    <property type="molecule type" value="Genomic_DNA"/>
</dbReference>
<evidence type="ECO:0000259" key="1">
    <source>
        <dbReference type="Pfam" id="PF13460"/>
    </source>
</evidence>